<evidence type="ECO:0000256" key="4">
    <source>
        <dbReference type="ARBA" id="ARBA00034521"/>
    </source>
</evidence>
<comment type="catalytic activity">
    <reaction evidence="6">
        <text>arsenic triglutathione + [thioredoxin]-dithiol + S-adenosyl-L-methionine + 2 H2O = methylarsonous acid + [thioredoxin]-disulfide + 3 glutathione + S-adenosyl-L-homocysteine + H(+)</text>
        <dbReference type="Rhea" id="RHEA:69460"/>
        <dbReference type="Rhea" id="RHEA-COMP:10698"/>
        <dbReference type="Rhea" id="RHEA-COMP:10700"/>
        <dbReference type="ChEBI" id="CHEBI:15377"/>
        <dbReference type="ChEBI" id="CHEBI:15378"/>
        <dbReference type="ChEBI" id="CHEBI:17826"/>
        <dbReference type="ChEBI" id="CHEBI:29950"/>
        <dbReference type="ChEBI" id="CHEBI:50058"/>
        <dbReference type="ChEBI" id="CHEBI:57856"/>
        <dbReference type="ChEBI" id="CHEBI:57925"/>
        <dbReference type="ChEBI" id="CHEBI:59789"/>
        <dbReference type="ChEBI" id="CHEBI:183640"/>
        <dbReference type="EC" id="2.1.1.137"/>
    </reaction>
</comment>
<dbReference type="RefSeq" id="WP_091314417.1">
    <property type="nucleotide sequence ID" value="NZ_FNSO01000004.1"/>
</dbReference>
<dbReference type="Gene3D" id="3.40.630.30">
    <property type="match status" value="1"/>
</dbReference>
<evidence type="ECO:0000256" key="5">
    <source>
        <dbReference type="ARBA" id="ARBA00034545"/>
    </source>
</evidence>
<dbReference type="PANTHER" id="PTHR43675">
    <property type="entry name" value="ARSENITE METHYLTRANSFERASE"/>
    <property type="match status" value="1"/>
</dbReference>
<keyword evidence="1 10" id="KW-0808">Transferase</keyword>
<keyword evidence="10" id="KW-0012">Acyltransferase</keyword>
<dbReference type="InterPro" id="IPR029063">
    <property type="entry name" value="SAM-dependent_MTases_sf"/>
</dbReference>
<dbReference type="SUPFAM" id="SSF53335">
    <property type="entry name" value="S-adenosyl-L-methionine-dependent methyltransferases"/>
    <property type="match status" value="1"/>
</dbReference>
<evidence type="ECO:0000256" key="8">
    <source>
        <dbReference type="ARBA" id="ARBA00048428"/>
    </source>
</evidence>
<organism evidence="10 11">
    <name type="scientific">Amycolatopsis tolypomycina</name>
    <dbReference type="NCBI Taxonomy" id="208445"/>
    <lineage>
        <taxon>Bacteria</taxon>
        <taxon>Bacillati</taxon>
        <taxon>Actinomycetota</taxon>
        <taxon>Actinomycetes</taxon>
        <taxon>Pseudonocardiales</taxon>
        <taxon>Pseudonocardiaceae</taxon>
        <taxon>Amycolatopsis</taxon>
    </lineage>
</organism>
<evidence type="ECO:0000313" key="10">
    <source>
        <dbReference type="EMBL" id="SED11170.1"/>
    </source>
</evidence>
<dbReference type="GO" id="GO:0030791">
    <property type="term" value="F:arsenite methyltransferase activity"/>
    <property type="evidence" value="ECO:0007669"/>
    <property type="project" value="UniProtKB-EC"/>
</dbReference>
<feature type="domain" description="N-acetyltransferase" evidence="9">
    <location>
        <begin position="240"/>
        <end position="394"/>
    </location>
</feature>
<dbReference type="InterPro" id="IPR000182">
    <property type="entry name" value="GNAT_dom"/>
</dbReference>
<comment type="catalytic activity">
    <reaction evidence="8">
        <text>arsenic triglutathione + 3 [thioredoxin]-dithiol + 3 S-adenosyl-L-methionine = trimethylarsine + 3 [thioredoxin]-disulfide + 3 glutathione + 3 S-adenosyl-L-homocysteine + 3 H(+)</text>
        <dbReference type="Rhea" id="RHEA:69432"/>
        <dbReference type="Rhea" id="RHEA-COMP:10698"/>
        <dbReference type="Rhea" id="RHEA-COMP:10700"/>
        <dbReference type="ChEBI" id="CHEBI:15378"/>
        <dbReference type="ChEBI" id="CHEBI:27130"/>
        <dbReference type="ChEBI" id="CHEBI:29950"/>
        <dbReference type="ChEBI" id="CHEBI:50058"/>
        <dbReference type="ChEBI" id="CHEBI:57856"/>
        <dbReference type="ChEBI" id="CHEBI:57925"/>
        <dbReference type="ChEBI" id="CHEBI:59789"/>
        <dbReference type="ChEBI" id="CHEBI:183640"/>
        <dbReference type="EC" id="2.1.1.137"/>
    </reaction>
</comment>
<dbReference type="CDD" id="cd02440">
    <property type="entry name" value="AdoMet_MTases"/>
    <property type="match status" value="1"/>
</dbReference>
<protein>
    <recommendedName>
        <fullName evidence="5">Arsenite methyltransferase</fullName>
        <ecNumber evidence="4">2.1.1.137</ecNumber>
    </recommendedName>
</protein>
<keyword evidence="11" id="KW-1185">Reference proteome</keyword>
<keyword evidence="2" id="KW-0949">S-adenosyl-L-methionine</keyword>
<dbReference type="EC" id="2.1.1.137" evidence="4"/>
<evidence type="ECO:0000256" key="3">
    <source>
        <dbReference type="ARBA" id="ARBA00034487"/>
    </source>
</evidence>
<dbReference type="EMBL" id="FNSO01000004">
    <property type="protein sequence ID" value="SED11170.1"/>
    <property type="molecule type" value="Genomic_DNA"/>
</dbReference>
<dbReference type="CDD" id="cd04301">
    <property type="entry name" value="NAT_SF"/>
    <property type="match status" value="1"/>
</dbReference>
<comment type="similarity">
    <text evidence="3">Belongs to the methyltransferase superfamily. Arsenite methyltransferase family.</text>
</comment>
<accession>A0A1H4Y1B8</accession>
<name>A0A1H4Y1B8_9PSEU</name>
<dbReference type="PROSITE" id="PS51186">
    <property type="entry name" value="GNAT"/>
    <property type="match status" value="1"/>
</dbReference>
<evidence type="ECO:0000256" key="6">
    <source>
        <dbReference type="ARBA" id="ARBA00047941"/>
    </source>
</evidence>
<dbReference type="PANTHER" id="PTHR43675:SF8">
    <property type="entry name" value="ARSENITE METHYLTRANSFERASE"/>
    <property type="match status" value="1"/>
</dbReference>
<evidence type="ECO:0000256" key="7">
    <source>
        <dbReference type="ARBA" id="ARBA00047943"/>
    </source>
</evidence>
<proteinExistence type="inferred from homology"/>
<dbReference type="AlphaFoldDB" id="A0A1H4Y1B8"/>
<dbReference type="InterPro" id="IPR026669">
    <property type="entry name" value="Arsenite_MeTrfase-like"/>
</dbReference>
<sequence>MTDEQWSRVHDRYRAAARRVAAGEGTGLLTDAKEAAELGPALYHDVDGVPARAVEASLGCGNPLAVVDIRPGDVVLDLGSGGGLDVLLSAKRAGPAGRAIGIDMTDEMLQLAREHAANAGVSNVEFRKGRIEDVPLPEASVDVVISNCVIALSPDKAAVFGEIARVLKPGGRVGIADVVVEEGAVASPCDEDCLAGAVTEARYAELLELAGLGDVSVTPSAGMEGGRRAVIVRARKPVAVRIVPMETRHAESVLRIYQDGLDTGDASFQTEAPSWDAWDEAHLAEHRLVAEDVDGRVVGWVAVTRVSSRPVYAGVVEHSVYVAADARGRGVGPALLRALVASTEAAGVWMIQSGIFPENKASLVAHERAGFRVLGTRERIGRHGDRWRDVVFIERRSAVAGLD</sequence>
<dbReference type="OrthoDB" id="9805171at2"/>
<dbReference type="Proteomes" id="UP000199622">
    <property type="component" value="Unassembled WGS sequence"/>
</dbReference>
<dbReference type="Pfam" id="PF00583">
    <property type="entry name" value="Acetyltransf_1"/>
    <property type="match status" value="1"/>
</dbReference>
<evidence type="ECO:0000256" key="2">
    <source>
        <dbReference type="ARBA" id="ARBA00022691"/>
    </source>
</evidence>
<comment type="catalytic activity">
    <reaction evidence="7">
        <text>arsenic triglutathione + 2 [thioredoxin]-dithiol + 2 S-adenosyl-L-methionine + H2O = dimethylarsinous acid + 2 [thioredoxin]-disulfide + 3 glutathione + 2 S-adenosyl-L-homocysteine + 2 H(+)</text>
        <dbReference type="Rhea" id="RHEA:69464"/>
        <dbReference type="Rhea" id="RHEA-COMP:10698"/>
        <dbReference type="Rhea" id="RHEA-COMP:10700"/>
        <dbReference type="ChEBI" id="CHEBI:15377"/>
        <dbReference type="ChEBI" id="CHEBI:15378"/>
        <dbReference type="ChEBI" id="CHEBI:23808"/>
        <dbReference type="ChEBI" id="CHEBI:29950"/>
        <dbReference type="ChEBI" id="CHEBI:50058"/>
        <dbReference type="ChEBI" id="CHEBI:57856"/>
        <dbReference type="ChEBI" id="CHEBI:57925"/>
        <dbReference type="ChEBI" id="CHEBI:59789"/>
        <dbReference type="ChEBI" id="CHEBI:183640"/>
        <dbReference type="EC" id="2.1.1.137"/>
    </reaction>
</comment>
<dbReference type="STRING" id="208445.SAMN04489727_6463"/>
<dbReference type="InterPro" id="IPR016181">
    <property type="entry name" value="Acyl_CoA_acyltransferase"/>
</dbReference>
<evidence type="ECO:0000256" key="1">
    <source>
        <dbReference type="ARBA" id="ARBA00022679"/>
    </source>
</evidence>
<dbReference type="SUPFAM" id="SSF55729">
    <property type="entry name" value="Acyl-CoA N-acyltransferases (Nat)"/>
    <property type="match status" value="1"/>
</dbReference>
<evidence type="ECO:0000313" key="11">
    <source>
        <dbReference type="Proteomes" id="UP000199622"/>
    </source>
</evidence>
<evidence type="ECO:0000259" key="9">
    <source>
        <dbReference type="PROSITE" id="PS51186"/>
    </source>
</evidence>
<dbReference type="GO" id="GO:0016747">
    <property type="term" value="F:acyltransferase activity, transferring groups other than amino-acyl groups"/>
    <property type="evidence" value="ECO:0007669"/>
    <property type="project" value="InterPro"/>
</dbReference>
<gene>
    <name evidence="10" type="ORF">SAMN04489727_6463</name>
</gene>
<dbReference type="Gene3D" id="3.40.50.150">
    <property type="entry name" value="Vaccinia Virus protein VP39"/>
    <property type="match status" value="1"/>
</dbReference>
<dbReference type="InterPro" id="IPR025714">
    <property type="entry name" value="Methyltranfer_dom"/>
</dbReference>
<dbReference type="Pfam" id="PF13847">
    <property type="entry name" value="Methyltransf_31"/>
    <property type="match status" value="1"/>
</dbReference>
<reference evidence="11" key="1">
    <citation type="submission" date="2016-10" db="EMBL/GenBank/DDBJ databases">
        <authorList>
            <person name="Varghese N."/>
            <person name="Submissions S."/>
        </authorList>
    </citation>
    <scope>NUCLEOTIDE SEQUENCE [LARGE SCALE GENOMIC DNA]</scope>
    <source>
        <strain evidence="11">DSM 44544</strain>
    </source>
</reference>